<dbReference type="NCBIfam" id="TIGR00447">
    <property type="entry name" value="pth"/>
    <property type="match status" value="1"/>
</dbReference>
<dbReference type="InterPro" id="IPR018171">
    <property type="entry name" value="Pept_tRNA_hydro_CS"/>
</dbReference>
<evidence type="ECO:0000256" key="4">
    <source>
        <dbReference type="ARBA" id="ARBA00022884"/>
    </source>
</evidence>
<dbReference type="EC" id="3.1.1.29" evidence="1"/>
<keyword evidence="2" id="KW-0820">tRNA-binding</keyword>
<accession>A0A9P4P147</accession>
<dbReference type="PANTHER" id="PTHR17224:SF1">
    <property type="entry name" value="PEPTIDYL-TRNA HYDROLASE"/>
    <property type="match status" value="1"/>
</dbReference>
<evidence type="ECO:0000256" key="2">
    <source>
        <dbReference type="ARBA" id="ARBA00022555"/>
    </source>
</evidence>
<dbReference type="SUPFAM" id="SSF53178">
    <property type="entry name" value="Peptidyl-tRNA hydrolase-like"/>
    <property type="match status" value="1"/>
</dbReference>
<dbReference type="InterPro" id="IPR036416">
    <property type="entry name" value="Pept_tRNA_hydro_sf"/>
</dbReference>
<proteinExistence type="inferred from homology"/>
<dbReference type="Gene3D" id="3.40.50.1470">
    <property type="entry name" value="Peptidyl-tRNA hydrolase"/>
    <property type="match status" value="1"/>
</dbReference>
<dbReference type="EMBL" id="MU007015">
    <property type="protein sequence ID" value="KAF2434759.1"/>
    <property type="molecule type" value="Genomic_DNA"/>
</dbReference>
<reference evidence="6" key="1">
    <citation type="journal article" date="2020" name="Stud. Mycol.">
        <title>101 Dothideomycetes genomes: a test case for predicting lifestyles and emergence of pathogens.</title>
        <authorList>
            <person name="Haridas S."/>
            <person name="Albert R."/>
            <person name="Binder M."/>
            <person name="Bloem J."/>
            <person name="Labutti K."/>
            <person name="Salamov A."/>
            <person name="Andreopoulos B."/>
            <person name="Baker S."/>
            <person name="Barry K."/>
            <person name="Bills G."/>
            <person name="Bluhm B."/>
            <person name="Cannon C."/>
            <person name="Castanera R."/>
            <person name="Culley D."/>
            <person name="Daum C."/>
            <person name="Ezra D."/>
            <person name="Gonzalez J."/>
            <person name="Henrissat B."/>
            <person name="Kuo A."/>
            <person name="Liang C."/>
            <person name="Lipzen A."/>
            <person name="Lutzoni F."/>
            <person name="Magnuson J."/>
            <person name="Mondo S."/>
            <person name="Nolan M."/>
            <person name="Ohm R."/>
            <person name="Pangilinan J."/>
            <person name="Park H.-J."/>
            <person name="Ramirez L."/>
            <person name="Alfaro M."/>
            <person name="Sun H."/>
            <person name="Tritt A."/>
            <person name="Yoshinaga Y."/>
            <person name="Zwiers L.-H."/>
            <person name="Turgeon B."/>
            <person name="Goodwin S."/>
            <person name="Spatafora J."/>
            <person name="Crous P."/>
            <person name="Grigoriev I."/>
        </authorList>
    </citation>
    <scope>NUCLEOTIDE SEQUENCE</scope>
    <source>
        <strain evidence="6">CBS 130266</strain>
    </source>
</reference>
<sequence>MVSSNPIGIPLLICSIGNPTATYAKTLHSAGHVAVQALRLHQNQFKAQNFSPWKPHLSGQISTPEDVRKFNWKGFEMAPSDSDRTLWMSGSLMNISGPAVKKVWQWWRASTETRNAKGRLIIVHDELEKEIGQYLVKTNPKSSAKGHNGIKSIQSSLPNIPFIRIGIGIGRPVSRDADTIIKHVLRRMTQRELDGVERAGQAINSPIRDIQDGYSS</sequence>
<evidence type="ECO:0000256" key="5">
    <source>
        <dbReference type="ARBA" id="ARBA00038063"/>
    </source>
</evidence>
<gene>
    <name evidence="6" type="ORF">EJ08DRAFT_693261</name>
</gene>
<keyword evidence="4" id="KW-0694">RNA-binding</keyword>
<dbReference type="OrthoDB" id="1711136at2759"/>
<keyword evidence="3 6" id="KW-0378">Hydrolase</keyword>
<dbReference type="AlphaFoldDB" id="A0A9P4P147"/>
<comment type="caution">
    <text evidence="6">The sequence shown here is derived from an EMBL/GenBank/DDBJ whole genome shotgun (WGS) entry which is preliminary data.</text>
</comment>
<evidence type="ECO:0000256" key="3">
    <source>
        <dbReference type="ARBA" id="ARBA00022801"/>
    </source>
</evidence>
<evidence type="ECO:0000313" key="6">
    <source>
        <dbReference type="EMBL" id="KAF2434759.1"/>
    </source>
</evidence>
<dbReference type="PROSITE" id="PS01196">
    <property type="entry name" value="PEPT_TRNA_HYDROL_2"/>
    <property type="match status" value="1"/>
</dbReference>
<name>A0A9P4P147_9PEZI</name>
<dbReference type="GO" id="GO:0004045">
    <property type="term" value="F:peptidyl-tRNA hydrolase activity"/>
    <property type="evidence" value="ECO:0007669"/>
    <property type="project" value="UniProtKB-EC"/>
</dbReference>
<comment type="similarity">
    <text evidence="5">Belongs to the PTH family.</text>
</comment>
<evidence type="ECO:0000256" key="1">
    <source>
        <dbReference type="ARBA" id="ARBA00013260"/>
    </source>
</evidence>
<keyword evidence="7" id="KW-1185">Reference proteome</keyword>
<dbReference type="GO" id="GO:0000049">
    <property type="term" value="F:tRNA binding"/>
    <property type="evidence" value="ECO:0007669"/>
    <property type="project" value="UniProtKB-KW"/>
</dbReference>
<protein>
    <recommendedName>
        <fullName evidence="1">peptidyl-tRNA hydrolase</fullName>
        <ecNumber evidence="1">3.1.1.29</ecNumber>
    </recommendedName>
</protein>
<organism evidence="6 7">
    <name type="scientific">Tothia fuscella</name>
    <dbReference type="NCBI Taxonomy" id="1048955"/>
    <lineage>
        <taxon>Eukaryota</taxon>
        <taxon>Fungi</taxon>
        <taxon>Dikarya</taxon>
        <taxon>Ascomycota</taxon>
        <taxon>Pezizomycotina</taxon>
        <taxon>Dothideomycetes</taxon>
        <taxon>Pleosporomycetidae</taxon>
        <taxon>Venturiales</taxon>
        <taxon>Cylindrosympodiaceae</taxon>
        <taxon>Tothia</taxon>
    </lineage>
</organism>
<dbReference type="Pfam" id="PF01195">
    <property type="entry name" value="Pept_tRNA_hydro"/>
    <property type="match status" value="1"/>
</dbReference>
<dbReference type="PANTHER" id="PTHR17224">
    <property type="entry name" value="PEPTIDYL-TRNA HYDROLASE"/>
    <property type="match status" value="1"/>
</dbReference>
<evidence type="ECO:0000313" key="7">
    <source>
        <dbReference type="Proteomes" id="UP000800235"/>
    </source>
</evidence>
<dbReference type="InterPro" id="IPR001328">
    <property type="entry name" value="Pept_tRNA_hydro"/>
</dbReference>
<dbReference type="Proteomes" id="UP000800235">
    <property type="component" value="Unassembled WGS sequence"/>
</dbReference>